<gene>
    <name evidence="1" type="ORF">CGZ90_04240</name>
</gene>
<dbReference type="AlphaFoldDB" id="A0A235FDV3"/>
<keyword evidence="2" id="KW-1185">Reference proteome</keyword>
<evidence type="ECO:0000313" key="2">
    <source>
        <dbReference type="Proteomes" id="UP000215059"/>
    </source>
</evidence>
<reference evidence="1 2" key="1">
    <citation type="submission" date="2017-07" db="EMBL/GenBank/DDBJ databases">
        <title>Fictibacillus sp. nov. GDSW-R2A3 Genome sequencing and assembly.</title>
        <authorList>
            <person name="Mayilraj S."/>
        </authorList>
    </citation>
    <scope>NUCLEOTIDE SEQUENCE [LARGE SCALE GENOMIC DNA]</scope>
    <source>
        <strain evidence="1 2">GDSW-R2A3</strain>
    </source>
</reference>
<accession>A0A235FDV3</accession>
<dbReference type="Proteomes" id="UP000215059">
    <property type="component" value="Unassembled WGS sequence"/>
</dbReference>
<comment type="caution">
    <text evidence="1">The sequence shown here is derived from an EMBL/GenBank/DDBJ whole genome shotgun (WGS) entry which is preliminary data.</text>
</comment>
<sequence>MQKGTDLEISEEVDLRFRCTLSAGRGEKQKRLVQPRPAKGKGAGKSLFDLLDTCPFDLEGLAVFCWTSEPSRRYAPLRGLTFPLVPQDKEVTQQDIARRKCELHFRGVGTLHSNQLYPMVNSR</sequence>
<dbReference type="EMBL" id="NOII01000001">
    <property type="protein sequence ID" value="OYD59114.1"/>
    <property type="molecule type" value="Genomic_DNA"/>
</dbReference>
<protein>
    <submittedName>
        <fullName evidence="1">Uncharacterized protein</fullName>
    </submittedName>
</protein>
<proteinExistence type="predicted"/>
<name>A0A235FDV3_9BACL</name>
<organism evidence="1 2">
    <name type="scientific">Fictibacillus aquaticus</name>
    <dbReference type="NCBI Taxonomy" id="2021314"/>
    <lineage>
        <taxon>Bacteria</taxon>
        <taxon>Bacillati</taxon>
        <taxon>Bacillota</taxon>
        <taxon>Bacilli</taxon>
        <taxon>Bacillales</taxon>
        <taxon>Fictibacillaceae</taxon>
        <taxon>Fictibacillus</taxon>
    </lineage>
</organism>
<evidence type="ECO:0000313" key="1">
    <source>
        <dbReference type="EMBL" id="OYD59114.1"/>
    </source>
</evidence>